<dbReference type="SMART" id="SM00147">
    <property type="entry name" value="RasGEF"/>
    <property type="match status" value="1"/>
</dbReference>
<dbReference type="InterPro" id="IPR023578">
    <property type="entry name" value="Ras_GEF_dom_sf"/>
</dbReference>
<feature type="compositionally biased region" description="Polar residues" evidence="3">
    <location>
        <begin position="273"/>
        <end position="286"/>
    </location>
</feature>
<sequence>MTPPWLSEVSRSNTGLGKHRASDPRRPKRNSISHNTQRSGSTASSSDNEPNISDLLMATVGVDLSLTAYRRISHIYQISPTDVACQLTIIESSCYCQIHPFELINKEFSRGDDSRAANVRQMTRWCTQITRWAAASILMEPTHVRRCRMLKYFIELGIQLLALKNYDAVMAIKAAIYSASVMRLKRMWSMLPDKHTLMCRRIHEAMDPDHNYANYRSLLRRSEPPFLPFLGLYLTDLTFIDDGNPTYRRFEVPAGVMPSRAGFQGDFHRLPPLSQTQPSSESTVRSPQPFDQAPSVQLTGQTCALFARRQDIDLGSRSILVNFEKSYRLAGVIQEVQKFQVEYSGNFAMAIPGLQQYLIEQWSMLEEEGYDDDKIYSLSLNWEPRAH</sequence>
<dbReference type="InterPro" id="IPR001895">
    <property type="entry name" value="RASGEF_cat_dom"/>
</dbReference>
<accession>A0A9W7XZD0</accession>
<dbReference type="InterPro" id="IPR036964">
    <property type="entry name" value="RASGEF_cat_dom_sf"/>
</dbReference>
<evidence type="ECO:0000259" key="4">
    <source>
        <dbReference type="PROSITE" id="PS50009"/>
    </source>
</evidence>
<dbReference type="SUPFAM" id="SSF48366">
    <property type="entry name" value="Ras GEF"/>
    <property type="match status" value="1"/>
</dbReference>
<comment type="caution">
    <text evidence="5">The sequence shown here is derived from an EMBL/GenBank/DDBJ whole genome shotgun (WGS) entry which is preliminary data.</text>
</comment>
<dbReference type="PROSITE" id="PS50009">
    <property type="entry name" value="RASGEF_CAT"/>
    <property type="match status" value="1"/>
</dbReference>
<dbReference type="AlphaFoldDB" id="A0A9W7XZD0"/>
<protein>
    <recommendedName>
        <fullName evidence="4">Ras-GEF domain-containing protein</fullName>
    </recommendedName>
</protein>
<keyword evidence="1 2" id="KW-0344">Guanine-nucleotide releasing factor</keyword>
<dbReference type="Pfam" id="PF00617">
    <property type="entry name" value="RasGEF"/>
    <property type="match status" value="1"/>
</dbReference>
<dbReference type="GO" id="GO:0005886">
    <property type="term" value="C:plasma membrane"/>
    <property type="evidence" value="ECO:0007669"/>
    <property type="project" value="TreeGrafter"/>
</dbReference>
<evidence type="ECO:0000256" key="2">
    <source>
        <dbReference type="PROSITE-ProRule" id="PRU00168"/>
    </source>
</evidence>
<dbReference type="Proteomes" id="UP001143981">
    <property type="component" value="Unassembled WGS sequence"/>
</dbReference>
<evidence type="ECO:0000256" key="1">
    <source>
        <dbReference type="ARBA" id="ARBA00022658"/>
    </source>
</evidence>
<feature type="compositionally biased region" description="Polar residues" evidence="3">
    <location>
        <begin position="32"/>
        <end position="50"/>
    </location>
</feature>
<dbReference type="Gene3D" id="1.10.840.10">
    <property type="entry name" value="Ras guanine-nucleotide exchange factors catalytic domain"/>
    <property type="match status" value="1"/>
</dbReference>
<evidence type="ECO:0000313" key="5">
    <source>
        <dbReference type="EMBL" id="KAJ1721204.1"/>
    </source>
</evidence>
<dbReference type="InterPro" id="IPR008937">
    <property type="entry name" value="Ras-like_GEF"/>
</dbReference>
<dbReference type="PANTHER" id="PTHR23113">
    <property type="entry name" value="GUANINE NUCLEOTIDE EXCHANGE FACTOR"/>
    <property type="match status" value="1"/>
</dbReference>
<dbReference type="OrthoDB" id="546434at2759"/>
<evidence type="ECO:0000313" key="6">
    <source>
        <dbReference type="Proteomes" id="UP001143981"/>
    </source>
</evidence>
<proteinExistence type="predicted"/>
<feature type="region of interest" description="Disordered" evidence="3">
    <location>
        <begin position="267"/>
        <end position="293"/>
    </location>
</feature>
<dbReference type="GO" id="GO:0007265">
    <property type="term" value="P:Ras protein signal transduction"/>
    <property type="evidence" value="ECO:0007669"/>
    <property type="project" value="TreeGrafter"/>
</dbReference>
<evidence type="ECO:0000256" key="3">
    <source>
        <dbReference type="SAM" id="MobiDB-lite"/>
    </source>
</evidence>
<dbReference type="GO" id="GO:0005085">
    <property type="term" value="F:guanyl-nucleotide exchange factor activity"/>
    <property type="evidence" value="ECO:0007669"/>
    <property type="project" value="UniProtKB-KW"/>
</dbReference>
<name>A0A9W7XZD0_9FUNG</name>
<reference evidence="5" key="1">
    <citation type="submission" date="2022-07" db="EMBL/GenBank/DDBJ databases">
        <title>Phylogenomic reconstructions and comparative analyses of Kickxellomycotina fungi.</title>
        <authorList>
            <person name="Reynolds N.K."/>
            <person name="Stajich J.E."/>
            <person name="Barry K."/>
            <person name="Grigoriev I.V."/>
            <person name="Crous P."/>
            <person name="Smith M.E."/>
        </authorList>
    </citation>
    <scope>NUCLEOTIDE SEQUENCE</scope>
    <source>
        <strain evidence="5">BCRC 34381</strain>
    </source>
</reference>
<feature type="domain" description="Ras-GEF" evidence="4">
    <location>
        <begin position="79"/>
        <end position="385"/>
    </location>
</feature>
<organism evidence="5 6">
    <name type="scientific">Coemansia biformis</name>
    <dbReference type="NCBI Taxonomy" id="1286918"/>
    <lineage>
        <taxon>Eukaryota</taxon>
        <taxon>Fungi</taxon>
        <taxon>Fungi incertae sedis</taxon>
        <taxon>Zoopagomycota</taxon>
        <taxon>Kickxellomycotina</taxon>
        <taxon>Kickxellomycetes</taxon>
        <taxon>Kickxellales</taxon>
        <taxon>Kickxellaceae</taxon>
        <taxon>Coemansia</taxon>
    </lineage>
</organism>
<dbReference type="PANTHER" id="PTHR23113:SF354">
    <property type="entry name" value="BUD SITE SELECTION PROTEIN 5"/>
    <property type="match status" value="1"/>
</dbReference>
<feature type="region of interest" description="Disordered" evidence="3">
    <location>
        <begin position="1"/>
        <end position="50"/>
    </location>
</feature>
<gene>
    <name evidence="5" type="ORF">LPJ61_006069</name>
</gene>
<keyword evidence="6" id="KW-1185">Reference proteome</keyword>
<dbReference type="EMBL" id="JANBOI010002537">
    <property type="protein sequence ID" value="KAJ1721204.1"/>
    <property type="molecule type" value="Genomic_DNA"/>
</dbReference>